<keyword evidence="1" id="KW-0472">Membrane</keyword>
<accession>A0A1I8BHH3</accession>
<keyword evidence="1" id="KW-1133">Transmembrane helix</keyword>
<reference evidence="3" key="1">
    <citation type="submission" date="2016-11" db="UniProtKB">
        <authorList>
            <consortium name="WormBaseParasite"/>
        </authorList>
    </citation>
    <scope>IDENTIFICATION</scope>
</reference>
<dbReference type="WBParaSite" id="MhA1_Contig227.frz3.gene11">
    <property type="protein sequence ID" value="MhA1_Contig227.frz3.gene11"/>
    <property type="gene ID" value="MhA1_Contig227.frz3.gene11"/>
</dbReference>
<keyword evidence="2" id="KW-1185">Reference proteome</keyword>
<keyword evidence="1" id="KW-0812">Transmembrane</keyword>
<name>A0A1I8BHH3_MELHA</name>
<sequence length="334" mass="37954">MHSINKYLILISSSIIILPSFIYTNNVTTNNKKISLEERLNLLCSDAPNKQLKIICKQLHRSDIKARTYLEVAALKLKPKCAQECFDLLCMCKYFRGKIKDGICILPNGNHLKKAVRKEYRMLSDEEREKYLFGETGHNQSVINGPYSPWKTLEGNEYITRSVGENGICIKQADIDTIMNNNGILNCLGYSTPKDIWEMWRLKNQNRTEREIQYPPDNDECASDDHYGNATMEPFNVSGNLVNIDALKNLYTDLLYEYAPRQTCDNITDCGSKYLFCDHSHGKPGCLAKVKIGGKCVGFEKEDICMYGYCNNGICVAKENLNSTTSEIKSTTIK</sequence>
<feature type="transmembrane region" description="Helical" evidence="1">
    <location>
        <begin position="7"/>
        <end position="24"/>
    </location>
</feature>
<evidence type="ECO:0000256" key="1">
    <source>
        <dbReference type="SAM" id="Phobius"/>
    </source>
</evidence>
<dbReference type="SUPFAM" id="SSF48056">
    <property type="entry name" value="Di-copper centre-containing domain"/>
    <property type="match status" value="1"/>
</dbReference>
<organism evidence="2 3">
    <name type="scientific">Meloidogyne hapla</name>
    <name type="common">Root-knot nematode worm</name>
    <dbReference type="NCBI Taxonomy" id="6305"/>
    <lineage>
        <taxon>Eukaryota</taxon>
        <taxon>Metazoa</taxon>
        <taxon>Ecdysozoa</taxon>
        <taxon>Nematoda</taxon>
        <taxon>Chromadorea</taxon>
        <taxon>Rhabditida</taxon>
        <taxon>Tylenchina</taxon>
        <taxon>Tylenchomorpha</taxon>
        <taxon>Tylenchoidea</taxon>
        <taxon>Meloidogynidae</taxon>
        <taxon>Meloidogyninae</taxon>
        <taxon>Meloidogyne</taxon>
    </lineage>
</organism>
<dbReference type="InterPro" id="IPR008922">
    <property type="entry name" value="Di-copper_centre_dom_sf"/>
</dbReference>
<dbReference type="AlphaFoldDB" id="A0A1I8BHH3"/>
<protein>
    <submittedName>
        <fullName evidence="3">Apple domain-containing protein</fullName>
    </submittedName>
</protein>
<evidence type="ECO:0000313" key="2">
    <source>
        <dbReference type="Proteomes" id="UP000095281"/>
    </source>
</evidence>
<evidence type="ECO:0000313" key="3">
    <source>
        <dbReference type="WBParaSite" id="MhA1_Contig227.frz3.gene11"/>
    </source>
</evidence>
<dbReference type="Proteomes" id="UP000095281">
    <property type="component" value="Unplaced"/>
</dbReference>
<proteinExistence type="predicted"/>